<comment type="caution">
    <text evidence="2">The sequence shown here is derived from an EMBL/GenBank/DDBJ whole genome shotgun (WGS) entry which is preliminary data.</text>
</comment>
<reference evidence="2" key="1">
    <citation type="submission" date="2020-12" db="EMBL/GenBank/DDBJ databases">
        <title>Devosia sp. MSA67 isolated from Mo River.</title>
        <authorList>
            <person name="Ma F."/>
            <person name="Zi Z."/>
        </authorList>
    </citation>
    <scope>NUCLEOTIDE SEQUENCE</scope>
    <source>
        <strain evidence="2">MSA67</strain>
    </source>
</reference>
<feature type="region of interest" description="Disordered" evidence="1">
    <location>
        <begin position="1"/>
        <end position="21"/>
    </location>
</feature>
<dbReference type="RefSeq" id="WP_198874853.1">
    <property type="nucleotide sequence ID" value="NZ_JAEKMH010000001.1"/>
</dbReference>
<dbReference type="AlphaFoldDB" id="A0A934IMT0"/>
<organism evidence="2 3">
    <name type="scientific">Devosia sediminis</name>
    <dbReference type="NCBI Taxonomy" id="2798801"/>
    <lineage>
        <taxon>Bacteria</taxon>
        <taxon>Pseudomonadati</taxon>
        <taxon>Pseudomonadota</taxon>
        <taxon>Alphaproteobacteria</taxon>
        <taxon>Hyphomicrobiales</taxon>
        <taxon>Devosiaceae</taxon>
        <taxon>Devosia</taxon>
    </lineage>
</organism>
<accession>A0A934IMT0</accession>
<gene>
    <name evidence="2" type="ORF">JEQ47_02715</name>
</gene>
<dbReference type="EMBL" id="JAEKMH010000001">
    <property type="protein sequence ID" value="MBJ3783624.1"/>
    <property type="molecule type" value="Genomic_DNA"/>
</dbReference>
<keyword evidence="3" id="KW-1185">Reference proteome</keyword>
<evidence type="ECO:0000256" key="1">
    <source>
        <dbReference type="SAM" id="MobiDB-lite"/>
    </source>
</evidence>
<evidence type="ECO:0000313" key="3">
    <source>
        <dbReference type="Proteomes" id="UP000602124"/>
    </source>
</evidence>
<proteinExistence type="predicted"/>
<dbReference type="Proteomes" id="UP000602124">
    <property type="component" value="Unassembled WGS sequence"/>
</dbReference>
<sequence length="175" mass="19121">MHHPVAGISRDDTDGAGSRSRQLRRRISAQLFGILRESKEIVVIGPDPLLIHYSRAEGLDPESLATCQILIDGSPLTVVGVPNRIWYGAVMRDVHRVKRNMLASGRSCILVPQRALEGIARLHSRPIADRDPQILLQAIRTAPLLRDIDACRYGRGHDPVGCLAVELATGTPCLG</sequence>
<name>A0A934IMT0_9HYPH</name>
<protein>
    <submittedName>
        <fullName evidence="2">Uncharacterized protein</fullName>
    </submittedName>
</protein>
<evidence type="ECO:0000313" key="2">
    <source>
        <dbReference type="EMBL" id="MBJ3783624.1"/>
    </source>
</evidence>